<dbReference type="Pfam" id="PF11939">
    <property type="entry name" value="NiFe-hyd_HybE"/>
    <property type="match status" value="1"/>
</dbReference>
<proteinExistence type="predicted"/>
<feature type="compositionally biased region" description="Basic and acidic residues" evidence="1">
    <location>
        <begin position="158"/>
        <end position="167"/>
    </location>
</feature>
<dbReference type="EMBL" id="JAEKFT010000001">
    <property type="protein sequence ID" value="MBT0959803.1"/>
    <property type="molecule type" value="Genomic_DNA"/>
</dbReference>
<dbReference type="Proteomes" id="UP000694660">
    <property type="component" value="Unassembled WGS sequence"/>
</dbReference>
<evidence type="ECO:0000313" key="3">
    <source>
        <dbReference type="Proteomes" id="UP000694660"/>
    </source>
</evidence>
<dbReference type="Gene3D" id="3.30.1460.40">
    <property type="entry name" value="[NiFe]-hydrogenase assembly chaperone, HybE"/>
    <property type="match status" value="1"/>
</dbReference>
<accession>A0A944D866</accession>
<sequence>MRIPAWTPPPPVVATPWAASPQDAVQAHFDTVWRTAMQGLPFVNDALQVRALRFARIDGDWLGGLVTPWCVQLMLLPGGGTLWADVSAGTRSPVALPVGTLPFIADSSDGLLPAFQYFPLVNSVSGLADMATAEAVVRDALRTALTAPETPESPPKPAVDRGRREFLRLSGGR</sequence>
<dbReference type="InterPro" id="IPR038530">
    <property type="entry name" value="NiFe-hyd_HybE_sf"/>
</dbReference>
<gene>
    <name evidence="2" type="primary">hybE</name>
    <name evidence="2" type="ORF">I8J34_01345</name>
</gene>
<dbReference type="AlphaFoldDB" id="A0A944D866"/>
<dbReference type="InterPro" id="IPR023994">
    <property type="entry name" value="NiFe-hyd_HybE"/>
</dbReference>
<dbReference type="NCBIfam" id="TIGR03993">
    <property type="entry name" value="hydrog_HybE"/>
    <property type="match status" value="1"/>
</dbReference>
<evidence type="ECO:0000256" key="1">
    <source>
        <dbReference type="SAM" id="MobiDB-lite"/>
    </source>
</evidence>
<evidence type="ECO:0000313" key="2">
    <source>
        <dbReference type="EMBL" id="MBT0959803.1"/>
    </source>
</evidence>
<reference evidence="3" key="1">
    <citation type="journal article" date="2022" name="ISME J.">
        <title>Genetic and phylogenetic analysis of dissimilatory iodate-reducing bacteria identifies potential niches across the world's oceans.</title>
        <authorList>
            <person name="Reyes-Umana V."/>
            <person name="Henning Z."/>
            <person name="Lee K."/>
            <person name="Barnum T.P."/>
            <person name="Coates J.D."/>
        </authorList>
    </citation>
    <scope>NUCLEOTIDE SEQUENCE [LARGE SCALE GENOMIC DNA]</scope>
    <source>
        <strain evidence="3">IR12</strain>
    </source>
</reference>
<feature type="region of interest" description="Disordered" evidence="1">
    <location>
        <begin position="144"/>
        <end position="173"/>
    </location>
</feature>
<keyword evidence="3" id="KW-1185">Reference proteome</keyword>
<dbReference type="RefSeq" id="WP_214359551.1">
    <property type="nucleotide sequence ID" value="NZ_JAEKFT010000001.1"/>
</dbReference>
<name>A0A944D866_DENI1</name>
<organism evidence="2 3">
    <name type="scientific">Denitromonas iodatirespirans</name>
    <dbReference type="NCBI Taxonomy" id="2795389"/>
    <lineage>
        <taxon>Bacteria</taxon>
        <taxon>Pseudomonadati</taxon>
        <taxon>Pseudomonadota</taxon>
        <taxon>Betaproteobacteria</taxon>
        <taxon>Rhodocyclales</taxon>
        <taxon>Zoogloeaceae</taxon>
        <taxon>Denitromonas</taxon>
    </lineage>
</organism>
<protein>
    <submittedName>
        <fullName evidence="2">[NiFe]-hydrogenase assembly chaperone HybE</fullName>
    </submittedName>
</protein>
<comment type="caution">
    <text evidence="2">The sequence shown here is derived from an EMBL/GenBank/DDBJ whole genome shotgun (WGS) entry which is preliminary data.</text>
</comment>